<feature type="domain" description="Barstar (barnase inhibitor)" evidence="2">
    <location>
        <begin position="3"/>
        <end position="73"/>
    </location>
</feature>
<comment type="similarity">
    <text evidence="1">Belongs to the barstar family.</text>
</comment>
<organism evidence="3 4">
    <name type="scientific">Dysgonomonas hofstadii</name>
    <dbReference type="NCBI Taxonomy" id="637886"/>
    <lineage>
        <taxon>Bacteria</taxon>
        <taxon>Pseudomonadati</taxon>
        <taxon>Bacteroidota</taxon>
        <taxon>Bacteroidia</taxon>
        <taxon>Bacteroidales</taxon>
        <taxon>Dysgonomonadaceae</taxon>
        <taxon>Dysgonomonas</taxon>
    </lineage>
</organism>
<dbReference type="Gene3D" id="3.30.370.10">
    <property type="entry name" value="Barstar-like"/>
    <property type="match status" value="1"/>
</dbReference>
<accession>A0A840CTT8</accession>
<protein>
    <submittedName>
        <fullName evidence="3">RNAse (Barnase) inhibitor barstar</fullName>
    </submittedName>
</protein>
<dbReference type="EMBL" id="JACIEP010000015">
    <property type="protein sequence ID" value="MBB4037598.1"/>
    <property type="molecule type" value="Genomic_DNA"/>
</dbReference>
<evidence type="ECO:0000256" key="1">
    <source>
        <dbReference type="ARBA" id="ARBA00006845"/>
    </source>
</evidence>
<name>A0A840CTT8_9BACT</name>
<dbReference type="RefSeq" id="WP_183308437.1">
    <property type="nucleotide sequence ID" value="NZ_JACIEP010000015.1"/>
</dbReference>
<dbReference type="InterPro" id="IPR035905">
    <property type="entry name" value="Barstar-like_sf"/>
</dbReference>
<dbReference type="InterPro" id="IPR000468">
    <property type="entry name" value="Barstar"/>
</dbReference>
<dbReference type="Proteomes" id="UP000555103">
    <property type="component" value="Unassembled WGS sequence"/>
</dbReference>
<evidence type="ECO:0000259" key="2">
    <source>
        <dbReference type="Pfam" id="PF01337"/>
    </source>
</evidence>
<dbReference type="AlphaFoldDB" id="A0A840CTT8"/>
<proteinExistence type="inferred from homology"/>
<evidence type="ECO:0000313" key="3">
    <source>
        <dbReference type="EMBL" id="MBB4037598.1"/>
    </source>
</evidence>
<evidence type="ECO:0000313" key="4">
    <source>
        <dbReference type="Proteomes" id="UP000555103"/>
    </source>
</evidence>
<sequence length="130" mass="14981">MTKTILIDGNNIHDIPAFYEEINRVFMANTDWKLGQSLDALNDMFYGGYGEINGNENVRLFWKNMDKSREDLGLEVTKNYYEEKLKSPTVFNSDFVAEKLAELENGVGKTYFEIVMEIISEHPNVELIMG</sequence>
<gene>
    <name evidence="3" type="ORF">GGR21_003518</name>
</gene>
<dbReference type="Pfam" id="PF01337">
    <property type="entry name" value="Barstar"/>
    <property type="match status" value="1"/>
</dbReference>
<reference evidence="3 4" key="1">
    <citation type="submission" date="2020-08" db="EMBL/GenBank/DDBJ databases">
        <title>Genomic Encyclopedia of Type Strains, Phase IV (KMG-IV): sequencing the most valuable type-strain genomes for metagenomic binning, comparative biology and taxonomic classification.</title>
        <authorList>
            <person name="Goeker M."/>
        </authorList>
    </citation>
    <scope>NUCLEOTIDE SEQUENCE [LARGE SCALE GENOMIC DNA]</scope>
    <source>
        <strain evidence="3 4">DSM 104969</strain>
    </source>
</reference>
<keyword evidence="4" id="KW-1185">Reference proteome</keyword>
<comment type="caution">
    <text evidence="3">The sequence shown here is derived from an EMBL/GenBank/DDBJ whole genome shotgun (WGS) entry which is preliminary data.</text>
</comment>
<dbReference type="SUPFAM" id="SSF52038">
    <property type="entry name" value="Barstar-related"/>
    <property type="match status" value="1"/>
</dbReference>